<gene>
    <name evidence="2" type="ORF">JCM16775_1421</name>
</gene>
<keyword evidence="1" id="KW-0732">Signal</keyword>
<sequence>MKKILLGLFLGLTALSFSAPSFVNTREIERKNYNIVLDEEAALVYFGILGKNREVIVTYFYNGISAKTVSRLLEREIIDKLGVKLQGNFENSRYYISKYYDSSERKYIYHIVGKKSKTNDCYISIAYLTPENLNDKQMVRDANTLLNEAESNLRR</sequence>
<evidence type="ECO:0008006" key="4">
    <source>
        <dbReference type="Google" id="ProtNLM"/>
    </source>
</evidence>
<proteinExistence type="predicted"/>
<feature type="signal peptide" evidence="1">
    <location>
        <begin position="1"/>
        <end position="19"/>
    </location>
</feature>
<evidence type="ECO:0000313" key="2">
    <source>
        <dbReference type="EMBL" id="BBM38712.1"/>
    </source>
</evidence>
<reference evidence="2 3" key="1">
    <citation type="submission" date="2019-07" db="EMBL/GenBank/DDBJ databases">
        <title>Complete Genome Sequence of Leptotrichia hofstadii Strain JCM16775.</title>
        <authorList>
            <person name="Watanabe S."/>
            <person name="Cui L."/>
        </authorList>
    </citation>
    <scope>NUCLEOTIDE SEQUENCE [LARGE SCALE GENOMIC DNA]</scope>
    <source>
        <strain evidence="2 3">JCM16775</strain>
    </source>
</reference>
<feature type="chain" id="PRO_5021877897" description="Lipoprotein" evidence="1">
    <location>
        <begin position="20"/>
        <end position="155"/>
    </location>
</feature>
<keyword evidence="3" id="KW-1185">Reference proteome</keyword>
<evidence type="ECO:0000313" key="3">
    <source>
        <dbReference type="Proteomes" id="UP000321892"/>
    </source>
</evidence>
<name>A0A510JHB9_9FUSO</name>
<dbReference type="RefSeq" id="WP_026746207.1">
    <property type="nucleotide sequence ID" value="NZ_AP019823.1"/>
</dbReference>
<dbReference type="AlphaFoldDB" id="A0A510JHB9"/>
<dbReference type="Proteomes" id="UP000321892">
    <property type="component" value="Chromosome"/>
</dbReference>
<dbReference type="OrthoDB" id="82239at2"/>
<dbReference type="EMBL" id="AP019823">
    <property type="protein sequence ID" value="BBM38712.1"/>
    <property type="molecule type" value="Genomic_DNA"/>
</dbReference>
<accession>A0A510JHB9</accession>
<dbReference type="KEGG" id="lhf:JCM16775_1421"/>
<protein>
    <recommendedName>
        <fullName evidence="4">Lipoprotein</fullName>
    </recommendedName>
</protein>
<evidence type="ECO:0000256" key="1">
    <source>
        <dbReference type="SAM" id="SignalP"/>
    </source>
</evidence>
<organism evidence="2 3">
    <name type="scientific">Leptotrichia hofstadii</name>
    <dbReference type="NCBI Taxonomy" id="157688"/>
    <lineage>
        <taxon>Bacteria</taxon>
        <taxon>Fusobacteriati</taxon>
        <taxon>Fusobacteriota</taxon>
        <taxon>Fusobacteriia</taxon>
        <taxon>Fusobacteriales</taxon>
        <taxon>Leptotrichiaceae</taxon>
        <taxon>Leptotrichia</taxon>
    </lineage>
</organism>